<comment type="subunit">
    <text evidence="4 15 17">Homodimer.</text>
</comment>
<proteinExistence type="inferred from homology"/>
<dbReference type="OrthoDB" id="9807416at2"/>
<dbReference type="HAMAP" id="MF_00605">
    <property type="entry name" value="TrmD"/>
    <property type="match status" value="1"/>
</dbReference>
<dbReference type="GO" id="GO:0005829">
    <property type="term" value="C:cytosol"/>
    <property type="evidence" value="ECO:0007669"/>
    <property type="project" value="TreeGrafter"/>
</dbReference>
<dbReference type="AlphaFoldDB" id="G9YID5"/>
<feature type="binding site" evidence="15 16">
    <location>
        <begin position="132"/>
        <end position="137"/>
    </location>
    <ligand>
        <name>S-adenosyl-L-methionine</name>
        <dbReference type="ChEBI" id="CHEBI:59789"/>
    </ligand>
</feature>
<dbReference type="PATRIC" id="fig|861450.3.peg.1317"/>
<dbReference type="STRING" id="861450.HMPREF0080_01426"/>
<dbReference type="HOGENOM" id="CLU_047363_0_1_9"/>
<dbReference type="RefSeq" id="WP_006790395.1">
    <property type="nucleotide sequence ID" value="NZ_JH417599.1"/>
</dbReference>
<evidence type="ECO:0000256" key="11">
    <source>
        <dbReference type="ARBA" id="ARBA00022694"/>
    </source>
</evidence>
<comment type="similarity">
    <text evidence="3 15 17">Belongs to the RNA methyltransferase TrmD family.</text>
</comment>
<dbReference type="FunFam" id="3.40.1280.10:FF:000001">
    <property type="entry name" value="tRNA (guanine-N(1)-)-methyltransferase"/>
    <property type="match status" value="1"/>
</dbReference>
<dbReference type="GO" id="GO:0002939">
    <property type="term" value="P:tRNA N1-guanine methylation"/>
    <property type="evidence" value="ECO:0007669"/>
    <property type="project" value="TreeGrafter"/>
</dbReference>
<dbReference type="InterPro" id="IPR023148">
    <property type="entry name" value="tRNA_m1G_MeTrfase_C_sf"/>
</dbReference>
<dbReference type="EMBL" id="AGCJ01000060">
    <property type="protein sequence ID" value="EHM39738.1"/>
    <property type="molecule type" value="Genomic_DNA"/>
</dbReference>
<name>G9YID5_9FIRM</name>
<feature type="binding site" evidence="15 16">
    <location>
        <position position="112"/>
    </location>
    <ligand>
        <name>S-adenosyl-L-methionine</name>
        <dbReference type="ChEBI" id="CHEBI:59789"/>
    </ligand>
</feature>
<evidence type="ECO:0000256" key="3">
    <source>
        <dbReference type="ARBA" id="ARBA00007630"/>
    </source>
</evidence>
<dbReference type="GO" id="GO:0052906">
    <property type="term" value="F:tRNA (guanine(37)-N1)-methyltransferase activity"/>
    <property type="evidence" value="ECO:0007669"/>
    <property type="project" value="UniProtKB-UniRule"/>
</dbReference>
<dbReference type="eggNOG" id="COG0336">
    <property type="taxonomic scope" value="Bacteria"/>
</dbReference>
<evidence type="ECO:0000256" key="8">
    <source>
        <dbReference type="ARBA" id="ARBA00022603"/>
    </source>
</evidence>
<keyword evidence="11 15" id="KW-0819">tRNA processing</keyword>
<dbReference type="Gene3D" id="1.10.1270.20">
    <property type="entry name" value="tRNA(m1g37)methyltransferase, domain 2"/>
    <property type="match status" value="1"/>
</dbReference>
<dbReference type="Gene3D" id="3.40.1280.10">
    <property type="match status" value="1"/>
</dbReference>
<dbReference type="InterPro" id="IPR016009">
    <property type="entry name" value="tRNA_MeTrfase_TRMD/TRM10"/>
</dbReference>
<dbReference type="PIRSF" id="PIRSF000386">
    <property type="entry name" value="tRNA_mtase"/>
    <property type="match status" value="1"/>
</dbReference>
<reference evidence="19 20" key="1">
    <citation type="submission" date="2011-08" db="EMBL/GenBank/DDBJ databases">
        <authorList>
            <person name="Weinstock G."/>
            <person name="Sodergren E."/>
            <person name="Clifton S."/>
            <person name="Fulton L."/>
            <person name="Fulton B."/>
            <person name="Courtney L."/>
            <person name="Fronick C."/>
            <person name="Harrison M."/>
            <person name="Strong C."/>
            <person name="Farmer C."/>
            <person name="Delahaunty K."/>
            <person name="Markovic C."/>
            <person name="Hall O."/>
            <person name="Minx P."/>
            <person name="Tomlinson C."/>
            <person name="Mitreva M."/>
            <person name="Hou S."/>
            <person name="Chen J."/>
            <person name="Wollam A."/>
            <person name="Pepin K.H."/>
            <person name="Johnson M."/>
            <person name="Bhonagiri V."/>
            <person name="Zhang X."/>
            <person name="Suruliraj S."/>
            <person name="Warren W."/>
            <person name="Chinwalla A."/>
            <person name="Mardis E.R."/>
            <person name="Wilson R.K."/>
        </authorList>
    </citation>
    <scope>NUCLEOTIDE SEQUENCE [LARGE SCALE GENOMIC DNA]</scope>
    <source>
        <strain evidence="19 20">F0357</strain>
    </source>
</reference>
<evidence type="ECO:0000256" key="14">
    <source>
        <dbReference type="ARBA" id="ARBA00047783"/>
    </source>
</evidence>
<dbReference type="NCBIfam" id="TIGR00088">
    <property type="entry name" value="trmD"/>
    <property type="match status" value="1"/>
</dbReference>
<gene>
    <name evidence="15" type="primary">trmD</name>
    <name evidence="19" type="ORF">HMPREF0080_01426</name>
</gene>
<keyword evidence="8 15" id="KW-0489">Methyltransferase</keyword>
<evidence type="ECO:0000313" key="19">
    <source>
        <dbReference type="EMBL" id="EHM39738.1"/>
    </source>
</evidence>
<keyword evidence="9 15" id="KW-0808">Transferase</keyword>
<dbReference type="Pfam" id="PF01746">
    <property type="entry name" value="tRNA_m1G_MT"/>
    <property type="match status" value="1"/>
</dbReference>
<keyword evidence="7 15" id="KW-0963">Cytoplasm</keyword>
<keyword evidence="10 15" id="KW-0949">S-adenosyl-L-methionine</keyword>
<evidence type="ECO:0000256" key="17">
    <source>
        <dbReference type="RuleBase" id="RU003464"/>
    </source>
</evidence>
<keyword evidence="20" id="KW-1185">Reference proteome</keyword>
<protein>
    <recommendedName>
        <fullName evidence="6 15">tRNA (guanine-N(1)-)-methyltransferase</fullName>
        <ecNumber evidence="5 15">2.1.1.228</ecNumber>
    </recommendedName>
    <alternativeName>
        <fullName evidence="12 15">M1G-methyltransferase</fullName>
    </alternativeName>
    <alternativeName>
        <fullName evidence="13 15">tRNA [GM37] methyltransferase</fullName>
    </alternativeName>
</protein>
<dbReference type="SUPFAM" id="SSF75217">
    <property type="entry name" value="alpha/beta knot"/>
    <property type="match status" value="1"/>
</dbReference>
<evidence type="ECO:0000256" key="13">
    <source>
        <dbReference type="ARBA" id="ARBA00033392"/>
    </source>
</evidence>
<sequence>MRIDIISLFPEFIEAFYGHSIIGRARAAGLLELDVTNPRAFTYDRHRMVDDTVYGGGCGMLMKAGPLFAAVETVRRAVPKRRVVFLGPAGETFTQAKAAELAAYDQIILICGHYEGVDYRVESELADETVSVGDYVLTGGELPAMTVTDAVARMIPGVLGATAGAAEDSFAMSLLEYPQYTKPAVFRHSAVPDVLRNGDHMKIAAWRKRASLRRTLAVRPDLLRTARLSDGDRELLDSLEREMRE</sequence>
<dbReference type="InterPro" id="IPR029026">
    <property type="entry name" value="tRNA_m1G_MTases_N"/>
</dbReference>
<evidence type="ECO:0000256" key="9">
    <source>
        <dbReference type="ARBA" id="ARBA00022679"/>
    </source>
</evidence>
<dbReference type="Proteomes" id="UP000005481">
    <property type="component" value="Unassembled WGS sequence"/>
</dbReference>
<accession>G9YID5</accession>
<dbReference type="EC" id="2.1.1.228" evidence="5 15"/>
<comment type="catalytic activity">
    <reaction evidence="14 15 17">
        <text>guanosine(37) in tRNA + S-adenosyl-L-methionine = N(1)-methylguanosine(37) in tRNA + S-adenosyl-L-homocysteine + H(+)</text>
        <dbReference type="Rhea" id="RHEA:36899"/>
        <dbReference type="Rhea" id="RHEA-COMP:10145"/>
        <dbReference type="Rhea" id="RHEA-COMP:10147"/>
        <dbReference type="ChEBI" id="CHEBI:15378"/>
        <dbReference type="ChEBI" id="CHEBI:57856"/>
        <dbReference type="ChEBI" id="CHEBI:59789"/>
        <dbReference type="ChEBI" id="CHEBI:73542"/>
        <dbReference type="ChEBI" id="CHEBI:74269"/>
        <dbReference type="EC" id="2.1.1.228"/>
    </reaction>
</comment>
<comment type="caution">
    <text evidence="19">The sequence shown here is derived from an EMBL/GenBank/DDBJ whole genome shotgun (WGS) entry which is preliminary data.</text>
</comment>
<evidence type="ECO:0000256" key="4">
    <source>
        <dbReference type="ARBA" id="ARBA00011738"/>
    </source>
</evidence>
<dbReference type="InterPro" id="IPR029028">
    <property type="entry name" value="Alpha/beta_knot_MTases"/>
</dbReference>
<evidence type="ECO:0000256" key="16">
    <source>
        <dbReference type="PIRSR" id="PIRSR000386-1"/>
    </source>
</evidence>
<dbReference type="PANTHER" id="PTHR46417">
    <property type="entry name" value="TRNA (GUANINE-N(1)-)-METHYLTRANSFERASE"/>
    <property type="match status" value="1"/>
</dbReference>
<comment type="subcellular location">
    <subcellularLocation>
        <location evidence="2 15 17">Cytoplasm</location>
    </subcellularLocation>
</comment>
<evidence type="ECO:0000259" key="18">
    <source>
        <dbReference type="Pfam" id="PF01746"/>
    </source>
</evidence>
<evidence type="ECO:0000256" key="5">
    <source>
        <dbReference type="ARBA" id="ARBA00012807"/>
    </source>
</evidence>
<dbReference type="NCBIfam" id="NF000648">
    <property type="entry name" value="PRK00026.1"/>
    <property type="match status" value="1"/>
</dbReference>
<evidence type="ECO:0000256" key="7">
    <source>
        <dbReference type="ARBA" id="ARBA00022490"/>
    </source>
</evidence>
<evidence type="ECO:0000256" key="2">
    <source>
        <dbReference type="ARBA" id="ARBA00004496"/>
    </source>
</evidence>
<evidence type="ECO:0000313" key="20">
    <source>
        <dbReference type="Proteomes" id="UP000005481"/>
    </source>
</evidence>
<dbReference type="InterPro" id="IPR002649">
    <property type="entry name" value="tRNA_m1G_MeTrfase_TrmD"/>
</dbReference>
<evidence type="ECO:0000256" key="1">
    <source>
        <dbReference type="ARBA" id="ARBA00002634"/>
    </source>
</evidence>
<feature type="domain" description="tRNA methyltransferase TRMD/TRM10-type" evidence="18">
    <location>
        <begin position="1"/>
        <end position="224"/>
    </location>
</feature>
<comment type="function">
    <text evidence="1 15 17">Specifically methylates guanosine-37 in various tRNAs.</text>
</comment>
<dbReference type="CDD" id="cd18080">
    <property type="entry name" value="TrmD-like"/>
    <property type="match status" value="1"/>
</dbReference>
<dbReference type="PANTHER" id="PTHR46417:SF1">
    <property type="entry name" value="TRNA (GUANINE-N(1)-)-METHYLTRANSFERASE"/>
    <property type="match status" value="1"/>
</dbReference>
<evidence type="ECO:0000256" key="12">
    <source>
        <dbReference type="ARBA" id="ARBA00029736"/>
    </source>
</evidence>
<organism evidence="19 20">
    <name type="scientific">Anaeroglobus geminatus F0357</name>
    <dbReference type="NCBI Taxonomy" id="861450"/>
    <lineage>
        <taxon>Bacteria</taxon>
        <taxon>Bacillati</taxon>
        <taxon>Bacillota</taxon>
        <taxon>Negativicutes</taxon>
        <taxon>Veillonellales</taxon>
        <taxon>Veillonellaceae</taxon>
        <taxon>Anaeroglobus</taxon>
    </lineage>
</organism>
<evidence type="ECO:0000256" key="15">
    <source>
        <dbReference type="HAMAP-Rule" id="MF_00605"/>
    </source>
</evidence>
<dbReference type="FunFam" id="1.10.1270.20:FF:000001">
    <property type="entry name" value="tRNA (guanine-N(1)-)-methyltransferase"/>
    <property type="match status" value="1"/>
</dbReference>
<evidence type="ECO:0000256" key="10">
    <source>
        <dbReference type="ARBA" id="ARBA00022691"/>
    </source>
</evidence>
<evidence type="ECO:0000256" key="6">
    <source>
        <dbReference type="ARBA" id="ARBA00014679"/>
    </source>
</evidence>